<gene>
    <name evidence="1" type="ORF">J2736_003690</name>
</gene>
<accession>A0ABU1NYW6</accession>
<sequence>MMHVMMHDRPLCFLKNLKKTQVGEKPFHC</sequence>
<comment type="caution">
    <text evidence="1">The sequence shown here is derived from an EMBL/GenBank/DDBJ whole genome shotgun (WGS) entry which is preliminary data.</text>
</comment>
<evidence type="ECO:0000313" key="1">
    <source>
        <dbReference type="EMBL" id="MDR6552484.1"/>
    </source>
</evidence>
<reference evidence="1 2" key="1">
    <citation type="submission" date="2023-07" db="EMBL/GenBank/DDBJ databases">
        <title>Sorghum-associated microbial communities from plants grown in Nebraska, USA.</title>
        <authorList>
            <person name="Schachtman D."/>
        </authorList>
    </citation>
    <scope>NUCLEOTIDE SEQUENCE [LARGE SCALE GENOMIC DNA]</scope>
    <source>
        <strain evidence="1 2">CC258</strain>
    </source>
</reference>
<name>A0ABU1NYW6_9BACL</name>
<dbReference type="EMBL" id="JAVDSB010000006">
    <property type="protein sequence ID" value="MDR6552484.1"/>
    <property type="molecule type" value="Genomic_DNA"/>
</dbReference>
<organism evidence="1 2">
    <name type="scientific">Paenibacillus qinlingensis</name>
    <dbReference type="NCBI Taxonomy" id="1837343"/>
    <lineage>
        <taxon>Bacteria</taxon>
        <taxon>Bacillati</taxon>
        <taxon>Bacillota</taxon>
        <taxon>Bacilli</taxon>
        <taxon>Bacillales</taxon>
        <taxon>Paenibacillaceae</taxon>
        <taxon>Paenibacillus</taxon>
    </lineage>
</organism>
<proteinExistence type="predicted"/>
<evidence type="ECO:0000313" key="2">
    <source>
        <dbReference type="Proteomes" id="UP001267290"/>
    </source>
</evidence>
<keyword evidence="2" id="KW-1185">Reference proteome</keyword>
<protein>
    <submittedName>
        <fullName evidence="1">Uncharacterized protein</fullName>
    </submittedName>
</protein>
<dbReference type="Proteomes" id="UP001267290">
    <property type="component" value="Unassembled WGS sequence"/>
</dbReference>